<sequence length="226" mass="24317">MSARHARRLVVALLLSIAWASAQADDTSWSFRAEYPDYVVSVPGHFLSYVPIATERGPGVLFSHEIQANGEPRLHPLPSFEVSPRRDLPLAAAVAISVDDLVFSETGNALSRASLQGWLVADGRVIGAIDHALTKTTVISNAGLRAGFFSLETDLFLIQRFRHLSITGLQLSFDPGNDASAIFSIDSTALTLSIHVAEVPEPASPLLLAAGLGVIGWRRRLLDRAA</sequence>
<reference evidence="3 4" key="1">
    <citation type="journal article" date="2011" name="J. Bacteriol.">
        <title>Genome sequence of Methyloversatilis universalis FAM5T, a methylotrophic representative of the order Rhodocyclales.</title>
        <authorList>
            <person name="Kittichotirat W."/>
            <person name="Good N.M."/>
            <person name="Hall R."/>
            <person name="Bringel F."/>
            <person name="Lajus A."/>
            <person name="Medigue C."/>
            <person name="Smalley N.E."/>
            <person name="Beck D."/>
            <person name="Bumgarner R."/>
            <person name="Vuilleumier S."/>
            <person name="Kalyuzhnaya M.G."/>
        </authorList>
    </citation>
    <scope>NUCLEOTIDE SEQUENCE [LARGE SCALE GENOMIC DNA]</scope>
    <source>
        <strain evidence="4">ATCC BAA-1314 / JCM 13912 / FAM5</strain>
    </source>
</reference>
<protein>
    <recommendedName>
        <fullName evidence="2">Ice-binding protein C-terminal domain-containing protein</fullName>
    </recommendedName>
</protein>
<evidence type="ECO:0000313" key="4">
    <source>
        <dbReference type="Proteomes" id="UP000005019"/>
    </source>
</evidence>
<evidence type="ECO:0000259" key="2">
    <source>
        <dbReference type="Pfam" id="PF07589"/>
    </source>
</evidence>
<dbReference type="InterPro" id="IPR013424">
    <property type="entry name" value="Ice-binding_C"/>
</dbReference>
<proteinExistence type="predicted"/>
<dbReference type="NCBIfam" id="TIGR02595">
    <property type="entry name" value="PEP_CTERM"/>
    <property type="match status" value="1"/>
</dbReference>
<evidence type="ECO:0000313" key="3">
    <source>
        <dbReference type="EMBL" id="EGK71823.1"/>
    </source>
</evidence>
<organism evidence="3 4">
    <name type="scientific">Methyloversatilis universalis (strain ATCC BAA-1314 / DSM 25237 / JCM 13912 / CCUG 52030 / FAM5)</name>
    <dbReference type="NCBI Taxonomy" id="1000565"/>
    <lineage>
        <taxon>Bacteria</taxon>
        <taxon>Pseudomonadati</taxon>
        <taxon>Pseudomonadota</taxon>
        <taxon>Betaproteobacteria</taxon>
        <taxon>Nitrosomonadales</taxon>
        <taxon>Sterolibacteriaceae</taxon>
        <taxon>Methyloversatilis</taxon>
    </lineage>
</organism>
<keyword evidence="1" id="KW-0732">Signal</keyword>
<dbReference type="Proteomes" id="UP000005019">
    <property type="component" value="Unassembled WGS sequence"/>
</dbReference>
<keyword evidence="4" id="KW-1185">Reference proteome</keyword>
<feature type="domain" description="Ice-binding protein C-terminal" evidence="2">
    <location>
        <begin position="199"/>
        <end position="220"/>
    </location>
</feature>
<dbReference type="Pfam" id="PF07589">
    <property type="entry name" value="PEP-CTERM"/>
    <property type="match status" value="1"/>
</dbReference>
<feature type="chain" id="PRO_5003327159" description="Ice-binding protein C-terminal domain-containing protein" evidence="1">
    <location>
        <begin position="25"/>
        <end position="226"/>
    </location>
</feature>
<gene>
    <name evidence="3" type="ORF">METUNv1_02047</name>
</gene>
<name>F5RCP3_METUF</name>
<dbReference type="AlphaFoldDB" id="F5RCP3"/>
<feature type="signal peptide" evidence="1">
    <location>
        <begin position="1"/>
        <end position="24"/>
    </location>
</feature>
<dbReference type="EMBL" id="AFHG01000048">
    <property type="protein sequence ID" value="EGK71823.1"/>
    <property type="molecule type" value="Genomic_DNA"/>
</dbReference>
<comment type="caution">
    <text evidence="3">The sequence shown here is derived from an EMBL/GenBank/DDBJ whole genome shotgun (WGS) entry which is preliminary data.</text>
</comment>
<evidence type="ECO:0000256" key="1">
    <source>
        <dbReference type="SAM" id="SignalP"/>
    </source>
</evidence>
<accession>F5RCP3</accession>
<dbReference type="RefSeq" id="WP_008061319.1">
    <property type="nucleotide sequence ID" value="NZ_AFHG01000048.1"/>
</dbReference>